<dbReference type="RefSeq" id="WP_111536417.1">
    <property type="nucleotide sequence ID" value="NZ_QKZL01000004.1"/>
</dbReference>
<dbReference type="Proteomes" id="UP000248916">
    <property type="component" value="Unassembled WGS sequence"/>
</dbReference>
<comment type="caution">
    <text evidence="8">The sequence shown here is derived from an EMBL/GenBank/DDBJ whole genome shotgun (WGS) entry which is preliminary data.</text>
</comment>
<evidence type="ECO:0000256" key="2">
    <source>
        <dbReference type="ARBA" id="ARBA00022729"/>
    </source>
</evidence>
<dbReference type="Pfam" id="PF13624">
    <property type="entry name" value="SurA_N_3"/>
    <property type="match status" value="1"/>
</dbReference>
<dbReference type="Gene3D" id="3.10.50.40">
    <property type="match status" value="1"/>
</dbReference>
<dbReference type="GO" id="GO:0003755">
    <property type="term" value="F:peptidyl-prolyl cis-trans isomerase activity"/>
    <property type="evidence" value="ECO:0007669"/>
    <property type="project" value="UniProtKB-KW"/>
</dbReference>
<keyword evidence="5" id="KW-0697">Rotamase</keyword>
<organism evidence="8 9">
    <name type="scientific">Palleronia aestuarii</name>
    <dbReference type="NCBI Taxonomy" id="568105"/>
    <lineage>
        <taxon>Bacteria</taxon>
        <taxon>Pseudomonadati</taxon>
        <taxon>Pseudomonadota</taxon>
        <taxon>Alphaproteobacteria</taxon>
        <taxon>Rhodobacterales</taxon>
        <taxon>Roseobacteraceae</taxon>
        <taxon>Palleronia</taxon>
    </lineage>
</organism>
<dbReference type="InterPro" id="IPR027304">
    <property type="entry name" value="Trigger_fact/SurA_dom_sf"/>
</dbReference>
<dbReference type="InterPro" id="IPR000297">
    <property type="entry name" value="PPIase_PpiC"/>
</dbReference>
<keyword evidence="9" id="KW-1185">Reference proteome</keyword>
<gene>
    <name evidence="8" type="ORF">LX81_01230</name>
</gene>
<dbReference type="SUPFAM" id="SSF54534">
    <property type="entry name" value="FKBP-like"/>
    <property type="match status" value="1"/>
</dbReference>
<evidence type="ECO:0000256" key="4">
    <source>
        <dbReference type="ARBA" id="ARBA00031484"/>
    </source>
</evidence>
<accession>A0A2W7NH31</accession>
<dbReference type="OrthoDB" id="9791746at2"/>
<protein>
    <recommendedName>
        <fullName evidence="1">Parvulin-like PPIase</fullName>
    </recommendedName>
    <alternativeName>
        <fullName evidence="3">Peptidyl-prolyl cis-trans isomerase plp</fullName>
    </alternativeName>
    <alternativeName>
        <fullName evidence="4">Rotamase plp</fullName>
    </alternativeName>
</protein>
<feature type="domain" description="PpiC" evidence="7">
    <location>
        <begin position="160"/>
        <end position="257"/>
    </location>
</feature>
<proteinExistence type="predicted"/>
<dbReference type="PANTHER" id="PTHR47637:SF1">
    <property type="entry name" value="CHAPERONE SURA"/>
    <property type="match status" value="1"/>
</dbReference>
<dbReference type="AlphaFoldDB" id="A0A2W7NH31"/>
<dbReference type="SUPFAM" id="SSF109998">
    <property type="entry name" value="Triger factor/SurA peptide-binding domain-like"/>
    <property type="match status" value="1"/>
</dbReference>
<name>A0A2W7NH31_9RHOB</name>
<evidence type="ECO:0000313" key="9">
    <source>
        <dbReference type="Proteomes" id="UP000248916"/>
    </source>
</evidence>
<keyword evidence="5" id="KW-0413">Isomerase</keyword>
<evidence type="ECO:0000256" key="3">
    <source>
        <dbReference type="ARBA" id="ARBA00030642"/>
    </source>
</evidence>
<reference evidence="8 9" key="1">
    <citation type="submission" date="2018-06" db="EMBL/GenBank/DDBJ databases">
        <title>Genomic Encyclopedia of Archaeal and Bacterial Type Strains, Phase II (KMG-II): from individual species to whole genera.</title>
        <authorList>
            <person name="Goeker M."/>
        </authorList>
    </citation>
    <scope>NUCLEOTIDE SEQUENCE [LARGE SCALE GENOMIC DNA]</scope>
    <source>
        <strain evidence="8 9">DSM 22009</strain>
    </source>
</reference>
<dbReference type="PROSITE" id="PS50198">
    <property type="entry name" value="PPIC_PPIASE_2"/>
    <property type="match status" value="1"/>
</dbReference>
<dbReference type="Pfam" id="PF00639">
    <property type="entry name" value="Rotamase"/>
    <property type="match status" value="1"/>
</dbReference>
<keyword evidence="2 6" id="KW-0732">Signal</keyword>
<evidence type="ECO:0000313" key="8">
    <source>
        <dbReference type="EMBL" id="PZX17507.1"/>
    </source>
</evidence>
<dbReference type="PANTHER" id="PTHR47637">
    <property type="entry name" value="CHAPERONE SURA"/>
    <property type="match status" value="1"/>
</dbReference>
<dbReference type="Gene3D" id="1.10.4030.10">
    <property type="entry name" value="Porin chaperone SurA, peptide-binding domain"/>
    <property type="match status" value="1"/>
</dbReference>
<feature type="signal peptide" evidence="6">
    <location>
        <begin position="1"/>
        <end position="22"/>
    </location>
</feature>
<evidence type="ECO:0000256" key="6">
    <source>
        <dbReference type="SAM" id="SignalP"/>
    </source>
</evidence>
<sequence length="402" mass="43706">MIRLICLIFVSALGLAAGPAPAQGLFSPVVTVNDRVITAFEVDQRAQMLDLFRTPGDTRAQAIDALINERLQMAEADRVGLEISEEEVLDGMEEFAGRANLSREDFVANLARDGVDEETFRDFVRAGIAWRRIVRARFGGRVDIPEDEVAREAAAPPSSELRVLLSEIILPANTPERAAEAERLAPQLARINGASDFAAAAREYSASPSRDQGGALEWLEVSNLPPVLRNLVVSLSPGEVSPPVGVPNAIAIFQLRALEEVPSRAAVRELDYAALYLPGGRTPETLQRAARIAARVDTCDDLYAVAREEPDAPLQRDTKAPAEIPADVALALGQLDPGESSTSLTRADGQTLVFLMLCDRLYSDPEEIDLDAIRNSLTNRRISRLADNYLAEMRANATIVTE</sequence>
<dbReference type="EMBL" id="QKZL01000004">
    <property type="protein sequence ID" value="PZX17507.1"/>
    <property type="molecule type" value="Genomic_DNA"/>
</dbReference>
<evidence type="ECO:0000259" key="7">
    <source>
        <dbReference type="PROSITE" id="PS50198"/>
    </source>
</evidence>
<evidence type="ECO:0000256" key="5">
    <source>
        <dbReference type="PROSITE-ProRule" id="PRU00278"/>
    </source>
</evidence>
<dbReference type="InterPro" id="IPR046357">
    <property type="entry name" value="PPIase_dom_sf"/>
</dbReference>
<feature type="chain" id="PRO_5015884322" description="Parvulin-like PPIase" evidence="6">
    <location>
        <begin position="23"/>
        <end position="402"/>
    </location>
</feature>
<evidence type="ECO:0000256" key="1">
    <source>
        <dbReference type="ARBA" id="ARBA00018370"/>
    </source>
</evidence>
<dbReference type="InterPro" id="IPR050280">
    <property type="entry name" value="OMP_Chaperone_SurA"/>
</dbReference>